<keyword evidence="1" id="KW-0472">Membrane</keyword>
<feature type="transmembrane region" description="Helical" evidence="1">
    <location>
        <begin position="63"/>
        <end position="86"/>
    </location>
</feature>
<dbReference type="EMBL" id="JBFMKM010000018">
    <property type="protein sequence ID" value="KAL1296794.1"/>
    <property type="molecule type" value="Genomic_DNA"/>
</dbReference>
<dbReference type="SUPFAM" id="SSF103473">
    <property type="entry name" value="MFS general substrate transporter"/>
    <property type="match status" value="1"/>
</dbReference>
<sequence length="120" mass="13384">MSLVYGTILTTSFGWSQESVGLVSIGTFLVSLAAMFYAGWVGDKLNLWLAKHRQGIHQPEDTLLQLIVPLFIGAVGIIIFAIRAMYPKRHSVWGIIMGWTHYEFAFIVVLIITTHFGSEA</sequence>
<evidence type="ECO:0000313" key="2">
    <source>
        <dbReference type="EMBL" id="KAL1296794.1"/>
    </source>
</evidence>
<gene>
    <name evidence="2" type="ORF">AAFC00_000255</name>
</gene>
<feature type="transmembrane region" description="Helical" evidence="1">
    <location>
        <begin position="20"/>
        <end position="42"/>
    </location>
</feature>
<dbReference type="Proteomes" id="UP001562354">
    <property type="component" value="Unassembled WGS sequence"/>
</dbReference>
<keyword evidence="3" id="KW-1185">Reference proteome</keyword>
<keyword evidence="1" id="KW-1133">Transmembrane helix</keyword>
<dbReference type="RefSeq" id="XP_069196476.1">
    <property type="nucleotide sequence ID" value="XM_069341982.1"/>
</dbReference>
<evidence type="ECO:0000256" key="1">
    <source>
        <dbReference type="SAM" id="Phobius"/>
    </source>
</evidence>
<accession>A0ABR3P283</accession>
<comment type="caution">
    <text evidence="2">The sequence shown here is derived from an EMBL/GenBank/DDBJ whole genome shotgun (WGS) entry which is preliminary data.</text>
</comment>
<evidence type="ECO:0000313" key="3">
    <source>
        <dbReference type="Proteomes" id="UP001562354"/>
    </source>
</evidence>
<proteinExistence type="predicted"/>
<keyword evidence="1" id="KW-0812">Transmembrane</keyword>
<dbReference type="GeneID" id="95973958"/>
<protein>
    <submittedName>
        <fullName evidence="2">Uncharacterized protein</fullName>
    </submittedName>
</protein>
<dbReference type="InterPro" id="IPR036259">
    <property type="entry name" value="MFS_trans_sf"/>
</dbReference>
<organism evidence="2 3">
    <name type="scientific">Neodothiora populina</name>
    <dbReference type="NCBI Taxonomy" id="2781224"/>
    <lineage>
        <taxon>Eukaryota</taxon>
        <taxon>Fungi</taxon>
        <taxon>Dikarya</taxon>
        <taxon>Ascomycota</taxon>
        <taxon>Pezizomycotina</taxon>
        <taxon>Dothideomycetes</taxon>
        <taxon>Dothideomycetidae</taxon>
        <taxon>Dothideales</taxon>
        <taxon>Dothioraceae</taxon>
        <taxon>Neodothiora</taxon>
    </lineage>
</organism>
<reference evidence="2 3" key="1">
    <citation type="submission" date="2024-07" db="EMBL/GenBank/DDBJ databases">
        <title>Draft sequence of the Neodothiora populina.</title>
        <authorList>
            <person name="Drown D.D."/>
            <person name="Schuette U.S."/>
            <person name="Buechlein A.B."/>
            <person name="Rusch D.R."/>
            <person name="Winton L.W."/>
            <person name="Adams G.A."/>
        </authorList>
    </citation>
    <scope>NUCLEOTIDE SEQUENCE [LARGE SCALE GENOMIC DNA]</scope>
    <source>
        <strain evidence="2 3">CPC 39397</strain>
    </source>
</reference>
<name>A0ABR3P283_9PEZI</name>
<feature type="transmembrane region" description="Helical" evidence="1">
    <location>
        <begin position="92"/>
        <end position="112"/>
    </location>
</feature>